<dbReference type="OrthoDB" id="3945550at2759"/>
<keyword evidence="2" id="KW-1185">Reference proteome</keyword>
<sequence>MSPNLERLALRVPSPAREWMTKPEARWSDEYNGILYKWRTQEYNKSIVVVPDPLFNQKSTLKLFQKMRARKMGRELREMEFYVDDWEGRYYRGMIGNLIMRVAHWRCFIDGNGSDKEKCEGGQARFLD</sequence>
<dbReference type="EMBL" id="JAAMPI010000918">
    <property type="protein sequence ID" value="KAF4627740.1"/>
    <property type="molecule type" value="Genomic_DNA"/>
</dbReference>
<dbReference type="Proteomes" id="UP000566819">
    <property type="component" value="Unassembled WGS sequence"/>
</dbReference>
<name>A0A8H4RCV0_9HELO</name>
<protein>
    <submittedName>
        <fullName evidence="1">Uncharacterized protein</fullName>
    </submittedName>
</protein>
<evidence type="ECO:0000313" key="2">
    <source>
        <dbReference type="Proteomes" id="UP000566819"/>
    </source>
</evidence>
<dbReference type="AlphaFoldDB" id="A0A8H4RCV0"/>
<organism evidence="1 2">
    <name type="scientific">Cudoniella acicularis</name>
    <dbReference type="NCBI Taxonomy" id="354080"/>
    <lineage>
        <taxon>Eukaryota</taxon>
        <taxon>Fungi</taxon>
        <taxon>Dikarya</taxon>
        <taxon>Ascomycota</taxon>
        <taxon>Pezizomycotina</taxon>
        <taxon>Leotiomycetes</taxon>
        <taxon>Helotiales</taxon>
        <taxon>Tricladiaceae</taxon>
        <taxon>Cudoniella</taxon>
    </lineage>
</organism>
<proteinExistence type="predicted"/>
<accession>A0A8H4RCV0</accession>
<reference evidence="1 2" key="1">
    <citation type="submission" date="2020-03" db="EMBL/GenBank/DDBJ databases">
        <title>Draft Genome Sequence of Cudoniella acicularis.</title>
        <authorList>
            <person name="Buettner E."/>
            <person name="Kellner H."/>
        </authorList>
    </citation>
    <scope>NUCLEOTIDE SEQUENCE [LARGE SCALE GENOMIC DNA]</scope>
    <source>
        <strain evidence="1 2">DSM 108380</strain>
    </source>
</reference>
<gene>
    <name evidence="1" type="ORF">G7Y89_g10413</name>
</gene>
<evidence type="ECO:0000313" key="1">
    <source>
        <dbReference type="EMBL" id="KAF4627740.1"/>
    </source>
</evidence>
<comment type="caution">
    <text evidence="1">The sequence shown here is derived from an EMBL/GenBank/DDBJ whole genome shotgun (WGS) entry which is preliminary data.</text>
</comment>